<evidence type="ECO:0000313" key="1">
    <source>
        <dbReference type="EMBL" id="BBM35471.1"/>
    </source>
</evidence>
<dbReference type="EMBL" id="AP019822">
    <property type="protein sequence ID" value="BBM35471.1"/>
    <property type="molecule type" value="Genomic_DNA"/>
</dbReference>
<dbReference type="STRING" id="714315.GCA_000516535_00396"/>
<reference evidence="1 2" key="1">
    <citation type="submission" date="2019-07" db="EMBL/GenBank/DDBJ databases">
        <title>Complete Genome Sequence of Leptotrichia goodfellowii Strain JCM 16774.</title>
        <authorList>
            <person name="Watanabe S."/>
            <person name="Cui L."/>
        </authorList>
    </citation>
    <scope>NUCLEOTIDE SEQUENCE [LARGE SCALE GENOMIC DNA]</scope>
    <source>
        <strain evidence="1 2">JCM16774</strain>
    </source>
</reference>
<organism evidence="1 2">
    <name type="scientific">Pseudoleptotrichia goodfellowii</name>
    <dbReference type="NCBI Taxonomy" id="157692"/>
    <lineage>
        <taxon>Bacteria</taxon>
        <taxon>Fusobacteriati</taxon>
        <taxon>Fusobacteriota</taxon>
        <taxon>Fusobacteriia</taxon>
        <taxon>Fusobacteriales</taxon>
        <taxon>Leptotrichiaceae</taxon>
        <taxon>Pseudoleptotrichia</taxon>
    </lineage>
</organism>
<protein>
    <submittedName>
        <fullName evidence="1">Uncharacterized protein</fullName>
    </submittedName>
</protein>
<name>A0A510JAP4_9FUSO</name>
<accession>A0A510JAP4</accession>
<proteinExistence type="predicted"/>
<dbReference type="KEGG" id="lgo:JCM16774_0384"/>
<sequence length="105" mass="12062">MDIALKIILLGKIKEFARKRVLEQEILKGAKKGLEKLEAALDNFWNDSIEFVKNAQKVDNKYIPNAIEFATEELVLGTIEILKKEINLRELIEEVLREEKIAIGI</sequence>
<evidence type="ECO:0000313" key="2">
    <source>
        <dbReference type="Proteomes" id="UP000321606"/>
    </source>
</evidence>
<gene>
    <name evidence="1" type="ORF">JCM16774_0384</name>
</gene>
<dbReference type="OrthoDB" id="80733at2"/>
<dbReference type="AlphaFoldDB" id="A0A510JAP4"/>
<dbReference type="Proteomes" id="UP000321606">
    <property type="component" value="Chromosome"/>
</dbReference>
<dbReference type="RefSeq" id="WP_026737033.1">
    <property type="nucleotide sequence ID" value="NZ_AP019822.1"/>
</dbReference>